<dbReference type="Gene3D" id="3.10.129.10">
    <property type="entry name" value="Hotdog Thioesterase"/>
    <property type="match status" value="1"/>
</dbReference>
<evidence type="ECO:0000259" key="1">
    <source>
        <dbReference type="Pfam" id="PF13452"/>
    </source>
</evidence>
<sequence>MAEQDSLITEEMQATIGVKSEPWTLEIDKTSVRMFARSVGYTDPVFYDEEEAKKAGYRNLPAPAGYLGTPIFNP</sequence>
<accession>A0A382VZ74</accession>
<dbReference type="Pfam" id="PF13452">
    <property type="entry name" value="FAS1_DH_region"/>
    <property type="match status" value="1"/>
</dbReference>
<name>A0A382VZ74_9ZZZZ</name>
<proteinExistence type="predicted"/>
<dbReference type="InterPro" id="IPR029069">
    <property type="entry name" value="HotDog_dom_sf"/>
</dbReference>
<dbReference type="EMBL" id="UINC01155760">
    <property type="protein sequence ID" value="SVD51803.1"/>
    <property type="molecule type" value="Genomic_DNA"/>
</dbReference>
<gene>
    <name evidence="2" type="ORF">METZ01_LOCUS404657</name>
</gene>
<feature type="domain" description="FAS1-like dehydratase" evidence="1">
    <location>
        <begin position="14"/>
        <end position="67"/>
    </location>
</feature>
<feature type="non-terminal residue" evidence="2">
    <location>
        <position position="74"/>
    </location>
</feature>
<reference evidence="2" key="1">
    <citation type="submission" date="2018-05" db="EMBL/GenBank/DDBJ databases">
        <authorList>
            <person name="Lanie J.A."/>
            <person name="Ng W.-L."/>
            <person name="Kazmierczak K.M."/>
            <person name="Andrzejewski T.M."/>
            <person name="Davidsen T.M."/>
            <person name="Wayne K.J."/>
            <person name="Tettelin H."/>
            <person name="Glass J.I."/>
            <person name="Rusch D."/>
            <person name="Podicherti R."/>
            <person name="Tsui H.-C.T."/>
            <person name="Winkler M.E."/>
        </authorList>
    </citation>
    <scope>NUCLEOTIDE SEQUENCE</scope>
</reference>
<dbReference type="SUPFAM" id="SSF54637">
    <property type="entry name" value="Thioesterase/thiol ester dehydrase-isomerase"/>
    <property type="match status" value="1"/>
</dbReference>
<dbReference type="InterPro" id="IPR039569">
    <property type="entry name" value="FAS1-like_DH_region"/>
</dbReference>
<protein>
    <recommendedName>
        <fullName evidence="1">FAS1-like dehydratase domain-containing protein</fullName>
    </recommendedName>
</protein>
<dbReference type="AlphaFoldDB" id="A0A382VZ74"/>
<organism evidence="2">
    <name type="scientific">marine metagenome</name>
    <dbReference type="NCBI Taxonomy" id="408172"/>
    <lineage>
        <taxon>unclassified sequences</taxon>
        <taxon>metagenomes</taxon>
        <taxon>ecological metagenomes</taxon>
    </lineage>
</organism>
<evidence type="ECO:0000313" key="2">
    <source>
        <dbReference type="EMBL" id="SVD51803.1"/>
    </source>
</evidence>